<dbReference type="AlphaFoldDB" id="A0A0F8YT16"/>
<comment type="caution">
    <text evidence="1">The sequence shown here is derived from an EMBL/GenBank/DDBJ whole genome shotgun (WGS) entry which is preliminary data.</text>
</comment>
<evidence type="ECO:0000313" key="1">
    <source>
        <dbReference type="EMBL" id="KKK84577.1"/>
    </source>
</evidence>
<proteinExistence type="predicted"/>
<organism evidence="1">
    <name type="scientific">marine sediment metagenome</name>
    <dbReference type="NCBI Taxonomy" id="412755"/>
    <lineage>
        <taxon>unclassified sequences</taxon>
        <taxon>metagenomes</taxon>
        <taxon>ecological metagenomes</taxon>
    </lineage>
</organism>
<dbReference type="EMBL" id="LAZR01051713">
    <property type="protein sequence ID" value="KKK84577.1"/>
    <property type="molecule type" value="Genomic_DNA"/>
</dbReference>
<name>A0A0F8YT16_9ZZZZ</name>
<dbReference type="Gene3D" id="3.30.420.280">
    <property type="match status" value="1"/>
</dbReference>
<gene>
    <name evidence="1" type="ORF">LCGC14_2781970</name>
</gene>
<reference evidence="1" key="1">
    <citation type="journal article" date="2015" name="Nature">
        <title>Complex archaea that bridge the gap between prokaryotes and eukaryotes.</title>
        <authorList>
            <person name="Spang A."/>
            <person name="Saw J.H."/>
            <person name="Jorgensen S.L."/>
            <person name="Zaremba-Niedzwiedzka K."/>
            <person name="Martijn J."/>
            <person name="Lind A.E."/>
            <person name="van Eijk R."/>
            <person name="Schleper C."/>
            <person name="Guy L."/>
            <person name="Ettema T.J."/>
        </authorList>
    </citation>
    <scope>NUCLEOTIDE SEQUENCE</scope>
</reference>
<sequence length="137" mass="15683">MMNPLSDGSMSITDQMIKAFEELKGIRPSFKRGSRNRIARWAAMENWMRVAIDGLPYWMITKDCPNLIRTIPMMEPDPNKMEDLNTDLEDHAVDDVSYFLPSIKWVDSGDVGAVLRPQQSITTPQTAHIIDPKDFKE</sequence>
<accession>A0A0F8YT16</accession>
<protein>
    <submittedName>
        <fullName evidence="1">Uncharacterized protein</fullName>
    </submittedName>
</protein>
<feature type="non-terminal residue" evidence="1">
    <location>
        <position position="1"/>
    </location>
</feature>